<evidence type="ECO:0000256" key="1">
    <source>
        <dbReference type="SAM" id="MobiDB-lite"/>
    </source>
</evidence>
<keyword evidence="4" id="KW-1185">Reference proteome</keyword>
<dbReference type="STRING" id="4565.A0A3B5ZVJ8"/>
<evidence type="ECO:0000313" key="4">
    <source>
        <dbReference type="Proteomes" id="UP000019116"/>
    </source>
</evidence>
<gene>
    <name evidence="3" type="primary">LOC123168467</name>
</gene>
<reference evidence="3" key="1">
    <citation type="submission" date="2018-08" db="EMBL/GenBank/DDBJ databases">
        <authorList>
            <person name="Rossello M."/>
        </authorList>
    </citation>
    <scope>NUCLEOTIDE SEQUENCE [LARGE SCALE GENOMIC DNA]</scope>
    <source>
        <strain evidence="3">cv. Chinese Spring</strain>
    </source>
</reference>
<dbReference type="Gramene" id="TraesCAD_scaffold_072169_01G000100.1">
    <property type="protein sequence ID" value="TraesCAD_scaffold_072169_01G000100.1"/>
    <property type="gene ID" value="TraesCAD_scaffold_072169_01G000100"/>
</dbReference>
<dbReference type="Gramene" id="TraesNOR1D03G00498820.1">
    <property type="protein sequence ID" value="TraesNOR1D03G00498820.1"/>
    <property type="gene ID" value="TraesNOR1D03G00498820"/>
</dbReference>
<dbReference type="Gramene" id="TraesSYM1D03G00497790.1">
    <property type="protein sequence ID" value="TraesSYM1D03G00497790.1"/>
    <property type="gene ID" value="TraesSYM1D03G00497790"/>
</dbReference>
<feature type="region of interest" description="Disordered" evidence="1">
    <location>
        <begin position="244"/>
        <end position="266"/>
    </location>
</feature>
<protein>
    <recommendedName>
        <fullName evidence="2">DUF6598 domain-containing protein</fullName>
    </recommendedName>
</protein>
<dbReference type="EnsemblPlants" id="TraesCS1D02G199900.1">
    <property type="protein sequence ID" value="TraesCS1D02G199900.1"/>
    <property type="gene ID" value="TraesCS1D02G199900"/>
</dbReference>
<feature type="domain" description="DUF6598" evidence="2">
    <location>
        <begin position="6"/>
        <end position="197"/>
    </location>
</feature>
<dbReference type="InterPro" id="IPR046533">
    <property type="entry name" value="DUF6598"/>
</dbReference>
<name>A0A3B5ZVJ8_WHEAT</name>
<dbReference type="OrthoDB" id="631772at2759"/>
<dbReference type="Gramene" id="TraesROB_scaffold_053424_01G000100.1">
    <property type="protein sequence ID" value="TraesROB_scaffold_053424_01G000100.1"/>
    <property type="gene ID" value="TraesROB_scaffold_053424_01G000100"/>
</dbReference>
<evidence type="ECO:0000313" key="3">
    <source>
        <dbReference type="EnsemblPlants" id="TraesCS1D02G199900.1"/>
    </source>
</evidence>
<feature type="compositionally biased region" description="Acidic residues" evidence="1">
    <location>
        <begin position="244"/>
        <end position="263"/>
    </location>
</feature>
<evidence type="ECO:0000259" key="2">
    <source>
        <dbReference type="Pfam" id="PF20241"/>
    </source>
</evidence>
<dbReference type="Gramene" id="TraesCS1D02G199900.1">
    <property type="protein sequence ID" value="TraesCS1D02G199900.1"/>
    <property type="gene ID" value="TraesCS1D02G199900"/>
</dbReference>
<organism evidence="3">
    <name type="scientific">Triticum aestivum</name>
    <name type="common">Wheat</name>
    <dbReference type="NCBI Taxonomy" id="4565"/>
    <lineage>
        <taxon>Eukaryota</taxon>
        <taxon>Viridiplantae</taxon>
        <taxon>Streptophyta</taxon>
        <taxon>Embryophyta</taxon>
        <taxon>Tracheophyta</taxon>
        <taxon>Spermatophyta</taxon>
        <taxon>Magnoliopsida</taxon>
        <taxon>Liliopsida</taxon>
        <taxon>Poales</taxon>
        <taxon>Poaceae</taxon>
        <taxon>BOP clade</taxon>
        <taxon>Pooideae</taxon>
        <taxon>Triticodae</taxon>
        <taxon>Triticeae</taxon>
        <taxon>Triticinae</taxon>
        <taxon>Triticum</taxon>
    </lineage>
</organism>
<proteinExistence type="predicted"/>
<dbReference type="Proteomes" id="UP000019116">
    <property type="component" value="Chromosome 1D"/>
</dbReference>
<dbReference type="Gramene" id="TraesWEE_scaffold_079004_01G000100.1">
    <property type="protein sequence ID" value="TraesWEE_scaffold_079004_01G000100.1"/>
    <property type="gene ID" value="TraesWEE_scaffold_079004_01G000100"/>
</dbReference>
<dbReference type="Gramene" id="TraesCS1D03G0509000.1">
    <property type="protein sequence ID" value="TraesCS1D03G0509000.1.CDS"/>
    <property type="gene ID" value="TraesCS1D03G0509000"/>
</dbReference>
<sequence>MADSSINVISLRIVKTGPDYTYPVEVFGRVIVRDEVDYKCVLLFDREKNNAQFINSEEDMLALTGPCRALVTDDLLFFEFDLKIKGKGEHDSEVQFSKGVILYHLDQYHKRFTRQLPSFQSTVKLVLQHVANPVAASVQVYVLDKQPGVDFNGKITVGTTGNYRQHMIVYDSSLPSSHLIRQDGSLVLNRNLLAVQEPSEDTAFKDDEQMVVYVCFLDAGCEIEDEDYAEPVFEDADYIRAGGDEEISEEDSEGETEEDEDGSVDPKNLVTLRYPLRETVCEFGSCKLKVKVKWTAILDAPPHGEYVTRFGVLPDGYKSPNYRRGSFFDR</sequence>
<dbReference type="Pfam" id="PF20241">
    <property type="entry name" value="DUF6598"/>
    <property type="match status" value="1"/>
</dbReference>
<dbReference type="Gramene" id="TraesCLE_scaffold_066466_01G000100.1">
    <property type="protein sequence ID" value="TraesCLE_scaffold_066466_01G000100.1"/>
    <property type="gene ID" value="TraesCLE_scaffold_066466_01G000100"/>
</dbReference>
<dbReference type="PANTHER" id="PTHR33065:SF187">
    <property type="entry name" value="DUF6598 DOMAIN-CONTAINING PROTEIN"/>
    <property type="match status" value="1"/>
</dbReference>
<dbReference type="OMA" id="CEFGSCK"/>
<reference evidence="3" key="2">
    <citation type="submission" date="2018-10" db="UniProtKB">
        <authorList>
            <consortium name="EnsemblPlants"/>
        </authorList>
    </citation>
    <scope>IDENTIFICATION</scope>
</reference>
<dbReference type="RefSeq" id="XP_044442290.1">
    <property type="nucleotide sequence ID" value="XM_044586355.1"/>
</dbReference>
<accession>A0A3B5ZVJ8</accession>
<dbReference type="GeneID" id="123168467"/>
<dbReference type="AlphaFoldDB" id="A0A3B5ZVJ8"/>
<dbReference type="PANTHER" id="PTHR33065">
    <property type="entry name" value="OS07G0486400 PROTEIN"/>
    <property type="match status" value="1"/>
</dbReference>
<dbReference type="Gramene" id="TraesRN1D0100543500.1">
    <property type="protein sequence ID" value="TraesRN1D0100543500.1"/>
    <property type="gene ID" value="TraesRN1D0100543500"/>
</dbReference>